<dbReference type="PROSITE" id="PS00041">
    <property type="entry name" value="HTH_ARAC_FAMILY_1"/>
    <property type="match status" value="1"/>
</dbReference>
<dbReference type="InterPro" id="IPR009057">
    <property type="entry name" value="Homeodomain-like_sf"/>
</dbReference>
<dbReference type="PANTHER" id="PTHR43280">
    <property type="entry name" value="ARAC-FAMILY TRANSCRIPTIONAL REGULATOR"/>
    <property type="match status" value="1"/>
</dbReference>
<dbReference type="PROSITE" id="PS01124">
    <property type="entry name" value="HTH_ARAC_FAMILY_2"/>
    <property type="match status" value="1"/>
</dbReference>
<gene>
    <name evidence="5" type="ORF">IAB46_02355</name>
</gene>
<evidence type="ECO:0000256" key="3">
    <source>
        <dbReference type="ARBA" id="ARBA00023163"/>
    </source>
</evidence>
<dbReference type="PRINTS" id="PR00032">
    <property type="entry name" value="HTHARAC"/>
</dbReference>
<dbReference type="SUPFAM" id="SSF46689">
    <property type="entry name" value="Homeodomain-like"/>
    <property type="match status" value="1"/>
</dbReference>
<reference evidence="5" key="1">
    <citation type="submission" date="2020-10" db="EMBL/GenBank/DDBJ databases">
        <authorList>
            <person name="Gilroy R."/>
        </authorList>
    </citation>
    <scope>NUCLEOTIDE SEQUENCE</scope>
    <source>
        <strain evidence="5">CHK178-757</strain>
    </source>
</reference>
<dbReference type="AlphaFoldDB" id="A0A9D1JPR3"/>
<dbReference type="GO" id="GO:0003700">
    <property type="term" value="F:DNA-binding transcription factor activity"/>
    <property type="evidence" value="ECO:0007669"/>
    <property type="project" value="InterPro"/>
</dbReference>
<evidence type="ECO:0000256" key="2">
    <source>
        <dbReference type="ARBA" id="ARBA00023125"/>
    </source>
</evidence>
<dbReference type="InterPro" id="IPR020449">
    <property type="entry name" value="Tscrpt_reg_AraC-type_HTH"/>
</dbReference>
<feature type="domain" description="HTH araC/xylS-type" evidence="4">
    <location>
        <begin position="80"/>
        <end position="181"/>
    </location>
</feature>
<dbReference type="SMART" id="SM00342">
    <property type="entry name" value="HTH_ARAC"/>
    <property type="match status" value="1"/>
</dbReference>
<sequence>MYSFFSKALFAPGSESYLYFKSMPDPSLDHIFFRILDEYHSRKNYFSSLVNALLTEFFIQLLRDHEKDVIVPNPSGHKPEENMIFILKYMDLHADTITLKELADFFNYSERQMARIIKDYTGQTFTGLIQNTRMAKACQSLRRPDIPISQIIRDAGYSNASHFYDVFRKIYKMTPAQYRKQYLQETKVV</sequence>
<dbReference type="Gene3D" id="1.10.10.60">
    <property type="entry name" value="Homeodomain-like"/>
    <property type="match status" value="2"/>
</dbReference>
<organism evidence="5 6">
    <name type="scientific">Candidatus Scybalocola faecigallinarum</name>
    <dbReference type="NCBI Taxonomy" id="2840941"/>
    <lineage>
        <taxon>Bacteria</taxon>
        <taxon>Bacillati</taxon>
        <taxon>Bacillota</taxon>
        <taxon>Clostridia</taxon>
        <taxon>Lachnospirales</taxon>
        <taxon>Lachnospiraceae</taxon>
        <taxon>Lachnospiraceae incertae sedis</taxon>
        <taxon>Candidatus Scybalocola (ex Gilroy et al. 2021)</taxon>
    </lineage>
</organism>
<keyword evidence="3" id="KW-0804">Transcription</keyword>
<dbReference type="Pfam" id="PF12833">
    <property type="entry name" value="HTH_18"/>
    <property type="match status" value="1"/>
</dbReference>
<dbReference type="GO" id="GO:0043565">
    <property type="term" value="F:sequence-specific DNA binding"/>
    <property type="evidence" value="ECO:0007669"/>
    <property type="project" value="InterPro"/>
</dbReference>
<dbReference type="PANTHER" id="PTHR43280:SF28">
    <property type="entry name" value="HTH-TYPE TRANSCRIPTIONAL ACTIVATOR RHAS"/>
    <property type="match status" value="1"/>
</dbReference>
<accession>A0A9D1JPR3</accession>
<dbReference type="InterPro" id="IPR018062">
    <property type="entry name" value="HTH_AraC-typ_CS"/>
</dbReference>
<dbReference type="Proteomes" id="UP000823927">
    <property type="component" value="Unassembled WGS sequence"/>
</dbReference>
<evidence type="ECO:0000313" key="6">
    <source>
        <dbReference type="Proteomes" id="UP000823927"/>
    </source>
</evidence>
<dbReference type="InterPro" id="IPR018060">
    <property type="entry name" value="HTH_AraC"/>
</dbReference>
<keyword evidence="1" id="KW-0805">Transcription regulation</keyword>
<proteinExistence type="predicted"/>
<dbReference type="EMBL" id="DVIT01000011">
    <property type="protein sequence ID" value="HIS46393.1"/>
    <property type="molecule type" value="Genomic_DNA"/>
</dbReference>
<protein>
    <submittedName>
        <fullName evidence="5">Helix-turn-helix transcriptional regulator</fullName>
    </submittedName>
</protein>
<reference evidence="5" key="2">
    <citation type="journal article" date="2021" name="PeerJ">
        <title>Extensive microbial diversity within the chicken gut microbiome revealed by metagenomics and culture.</title>
        <authorList>
            <person name="Gilroy R."/>
            <person name="Ravi A."/>
            <person name="Getino M."/>
            <person name="Pursley I."/>
            <person name="Horton D.L."/>
            <person name="Alikhan N.F."/>
            <person name="Baker D."/>
            <person name="Gharbi K."/>
            <person name="Hall N."/>
            <person name="Watson M."/>
            <person name="Adriaenssens E.M."/>
            <person name="Foster-Nyarko E."/>
            <person name="Jarju S."/>
            <person name="Secka A."/>
            <person name="Antonio M."/>
            <person name="Oren A."/>
            <person name="Chaudhuri R.R."/>
            <person name="La Ragione R."/>
            <person name="Hildebrand F."/>
            <person name="Pallen M.J."/>
        </authorList>
    </citation>
    <scope>NUCLEOTIDE SEQUENCE</scope>
    <source>
        <strain evidence="5">CHK178-757</strain>
    </source>
</reference>
<evidence type="ECO:0000313" key="5">
    <source>
        <dbReference type="EMBL" id="HIS46393.1"/>
    </source>
</evidence>
<evidence type="ECO:0000256" key="1">
    <source>
        <dbReference type="ARBA" id="ARBA00023015"/>
    </source>
</evidence>
<name>A0A9D1JPR3_9FIRM</name>
<comment type="caution">
    <text evidence="5">The sequence shown here is derived from an EMBL/GenBank/DDBJ whole genome shotgun (WGS) entry which is preliminary data.</text>
</comment>
<keyword evidence="2" id="KW-0238">DNA-binding</keyword>
<evidence type="ECO:0000259" key="4">
    <source>
        <dbReference type="PROSITE" id="PS01124"/>
    </source>
</evidence>